<dbReference type="SUPFAM" id="SSF51556">
    <property type="entry name" value="Metallo-dependent hydrolases"/>
    <property type="match status" value="1"/>
</dbReference>
<dbReference type="GO" id="GO:0016810">
    <property type="term" value="F:hydrolase activity, acting on carbon-nitrogen (but not peptide) bonds"/>
    <property type="evidence" value="ECO:0007669"/>
    <property type="project" value="InterPro"/>
</dbReference>
<dbReference type="InterPro" id="IPR032466">
    <property type="entry name" value="Metal_Hydrolase"/>
</dbReference>
<dbReference type="PANTHER" id="PTHR43794">
    <property type="entry name" value="AMINOHYDROLASE SSNA-RELATED"/>
    <property type="match status" value="1"/>
</dbReference>
<sequence length="450" mass="48641">MDLLLTGGTVVTMNREREVLVGADVLVQDGRIAKVGRGLKARGTRRVVDVAGKVVLPGLIHGHLHACQTLFRGRADGMELLDWLRERIWPFEASHDAASMRASADLTFAELIRSGSTAALDMGSVHHYDAVFESARDSGFRLVGGKAMMDAGANVPDGLRESTAESLAHSLALLERWHGTHEGRLRYAFAPRFVLSCTPELMREVAKLSREHNVRIHTHASENAKETDAVRQYSGGRDNVDFFHTLGLTGRHVTLAHCVWLSAEEQELIRETHTVVCHCPGSNLKLASGIAKVPELLEAGVTVALGSDGAPCNNTLDIFHEMRLAAVLHNPRVGPRAMTPLRVLEMATLNGARALGLEDEVGSLEQGKRADITVVDVSGLHCGPSAEDILAPLVHSARGSDVTHVFIDGKPVLKDGVLTTLDASSVMASAKSNVERILRRRQRARGSGGR</sequence>
<dbReference type="CDD" id="cd01298">
    <property type="entry name" value="ATZ_TRZ_like"/>
    <property type="match status" value="1"/>
</dbReference>
<dbReference type="Gene3D" id="2.30.40.10">
    <property type="entry name" value="Urease, subunit C, domain 1"/>
    <property type="match status" value="1"/>
</dbReference>
<dbReference type="Proteomes" id="UP000315369">
    <property type="component" value="Unassembled WGS sequence"/>
</dbReference>
<comment type="caution">
    <text evidence="2">The sequence shown here is derived from an EMBL/GenBank/DDBJ whole genome shotgun (WGS) entry which is preliminary data.</text>
</comment>
<evidence type="ECO:0000259" key="1">
    <source>
        <dbReference type="Pfam" id="PF01979"/>
    </source>
</evidence>
<keyword evidence="3" id="KW-1185">Reference proteome</keyword>
<feature type="domain" description="Amidohydrolase-related" evidence="1">
    <location>
        <begin position="54"/>
        <end position="412"/>
    </location>
</feature>
<evidence type="ECO:0000313" key="2">
    <source>
        <dbReference type="EMBL" id="TQF10034.1"/>
    </source>
</evidence>
<dbReference type="NCBIfam" id="NF005557">
    <property type="entry name" value="PRK07228.1"/>
    <property type="match status" value="1"/>
</dbReference>
<dbReference type="RefSeq" id="WP_141648173.1">
    <property type="nucleotide sequence ID" value="NZ_VIFM01000288.1"/>
</dbReference>
<dbReference type="InterPro" id="IPR050287">
    <property type="entry name" value="MTA/SAH_deaminase"/>
</dbReference>
<dbReference type="Pfam" id="PF01979">
    <property type="entry name" value="Amidohydro_1"/>
    <property type="match status" value="1"/>
</dbReference>
<dbReference type="OrthoDB" id="9807210at2"/>
<dbReference type="SUPFAM" id="SSF51338">
    <property type="entry name" value="Composite domain of metallo-dependent hydrolases"/>
    <property type="match status" value="1"/>
</dbReference>
<dbReference type="EMBL" id="VIFM01000288">
    <property type="protein sequence ID" value="TQF10034.1"/>
    <property type="molecule type" value="Genomic_DNA"/>
</dbReference>
<gene>
    <name evidence="2" type="ORF">FJV41_41590</name>
</gene>
<dbReference type="Gene3D" id="3.20.20.140">
    <property type="entry name" value="Metal-dependent hydrolases"/>
    <property type="match status" value="1"/>
</dbReference>
<name>A0A540WNL6_9BACT</name>
<reference evidence="2 3" key="1">
    <citation type="submission" date="2019-06" db="EMBL/GenBank/DDBJ databases">
        <authorList>
            <person name="Livingstone P."/>
            <person name="Whitworth D."/>
        </authorList>
    </citation>
    <scope>NUCLEOTIDE SEQUENCE [LARGE SCALE GENOMIC DNA]</scope>
    <source>
        <strain evidence="2 3">AM401</strain>
    </source>
</reference>
<organism evidence="2 3">
    <name type="scientific">Myxococcus llanfairpwllgwyngyllgogerychwyrndrobwllllantysiliogogogochensis</name>
    <dbReference type="NCBI Taxonomy" id="2590453"/>
    <lineage>
        <taxon>Bacteria</taxon>
        <taxon>Pseudomonadati</taxon>
        <taxon>Myxococcota</taxon>
        <taxon>Myxococcia</taxon>
        <taxon>Myxococcales</taxon>
        <taxon>Cystobacterineae</taxon>
        <taxon>Myxococcaceae</taxon>
        <taxon>Myxococcus</taxon>
    </lineage>
</organism>
<accession>A0A540WNL6</accession>
<dbReference type="InterPro" id="IPR006680">
    <property type="entry name" value="Amidohydro-rel"/>
</dbReference>
<dbReference type="InterPro" id="IPR011059">
    <property type="entry name" value="Metal-dep_hydrolase_composite"/>
</dbReference>
<protein>
    <submittedName>
        <fullName evidence="2">5'-deoxyadenosine deaminase</fullName>
    </submittedName>
</protein>
<dbReference type="AlphaFoldDB" id="A0A540WNL6"/>
<dbReference type="PANTHER" id="PTHR43794:SF5">
    <property type="entry name" value="CHLOROHYDROLASE FAMILY PROTEIN"/>
    <property type="match status" value="1"/>
</dbReference>
<evidence type="ECO:0000313" key="3">
    <source>
        <dbReference type="Proteomes" id="UP000315369"/>
    </source>
</evidence>
<proteinExistence type="predicted"/>